<protein>
    <submittedName>
        <fullName evidence="9">Alpha-glucosidase</fullName>
        <ecNumber evidence="9">3.2.1.20</ecNumber>
    </submittedName>
</protein>
<feature type="chain" id="PRO_5026217539" evidence="7">
    <location>
        <begin position="28"/>
        <end position="969"/>
    </location>
</feature>
<dbReference type="Gene3D" id="1.50.10.10">
    <property type="match status" value="1"/>
</dbReference>
<dbReference type="Pfam" id="PF22422">
    <property type="entry name" value="MGH1-like_GH"/>
    <property type="match status" value="1"/>
</dbReference>
<dbReference type="Pfam" id="PF07554">
    <property type="entry name" value="FIVAR"/>
    <property type="match status" value="2"/>
</dbReference>
<keyword evidence="9" id="KW-0326">Glycosidase</keyword>
<dbReference type="InterPro" id="IPR001661">
    <property type="entry name" value="Glyco_hydro_37"/>
</dbReference>
<keyword evidence="5" id="KW-0175">Coiled coil</keyword>
<dbReference type="PROSITE" id="PS50847">
    <property type="entry name" value="GRAM_POS_ANCHORING"/>
    <property type="match status" value="1"/>
</dbReference>
<evidence type="ECO:0000259" key="8">
    <source>
        <dbReference type="PROSITE" id="PS50847"/>
    </source>
</evidence>
<dbReference type="EMBL" id="WHJC01000056">
    <property type="protein sequence ID" value="MPQ43310.1"/>
    <property type="molecule type" value="Genomic_DNA"/>
</dbReference>
<dbReference type="PANTHER" id="PTHR23403:SF1">
    <property type="entry name" value="TREHALASE"/>
    <property type="match status" value="1"/>
</dbReference>
<dbReference type="Gene3D" id="1.20.1270.70">
    <property type="entry name" value="Designed single chain three-helix bundle"/>
    <property type="match status" value="2"/>
</dbReference>
<dbReference type="AlphaFoldDB" id="A0A6I1MJP5"/>
<dbReference type="GO" id="GO:0004555">
    <property type="term" value="F:alpha,alpha-trehalase activity"/>
    <property type="evidence" value="ECO:0007669"/>
    <property type="project" value="InterPro"/>
</dbReference>
<keyword evidence="9" id="KW-0378">Hydrolase</keyword>
<dbReference type="RefSeq" id="WP_152888721.1">
    <property type="nucleotide sequence ID" value="NZ_WHJC01000056.1"/>
</dbReference>
<dbReference type="SUPFAM" id="SSF48208">
    <property type="entry name" value="Six-hairpin glycosidases"/>
    <property type="match status" value="1"/>
</dbReference>
<dbReference type="InterPro" id="IPR008928">
    <property type="entry name" value="6-hairpin_glycosidase_sf"/>
</dbReference>
<dbReference type="GO" id="GO:0005993">
    <property type="term" value="P:trehalose catabolic process"/>
    <property type="evidence" value="ECO:0007669"/>
    <property type="project" value="TreeGrafter"/>
</dbReference>
<evidence type="ECO:0000256" key="7">
    <source>
        <dbReference type="SAM" id="SignalP"/>
    </source>
</evidence>
<gene>
    <name evidence="9" type="ORF">GBZ86_06000</name>
</gene>
<keyword evidence="6" id="KW-0472">Membrane</keyword>
<dbReference type="NCBIfam" id="NF007525">
    <property type="entry name" value="PRK10137.1"/>
    <property type="match status" value="1"/>
</dbReference>
<dbReference type="PANTHER" id="PTHR23403">
    <property type="entry name" value="TREHALASE"/>
    <property type="match status" value="1"/>
</dbReference>
<proteinExistence type="predicted"/>
<keyword evidence="6" id="KW-0812">Transmembrane</keyword>
<feature type="coiled-coil region" evidence="5">
    <location>
        <begin position="891"/>
        <end position="928"/>
    </location>
</feature>
<dbReference type="InterPro" id="IPR054491">
    <property type="entry name" value="MGH1-like_GH"/>
</dbReference>
<name>A0A6I1MJP5_9CLOT</name>
<evidence type="ECO:0000256" key="2">
    <source>
        <dbReference type="ARBA" id="ARBA00022525"/>
    </source>
</evidence>
<evidence type="ECO:0000256" key="4">
    <source>
        <dbReference type="ARBA" id="ARBA00023088"/>
    </source>
</evidence>
<evidence type="ECO:0000256" key="5">
    <source>
        <dbReference type="SAM" id="Coils"/>
    </source>
</evidence>
<evidence type="ECO:0000313" key="9">
    <source>
        <dbReference type="EMBL" id="MPQ43310.1"/>
    </source>
</evidence>
<dbReference type="EC" id="3.2.1.20" evidence="9"/>
<dbReference type="Gene3D" id="2.70.98.50">
    <property type="entry name" value="putative glycoside hydrolase family protein from bacillus halodurans"/>
    <property type="match status" value="1"/>
</dbReference>
<reference evidence="9 10" key="1">
    <citation type="submission" date="2019-10" db="EMBL/GenBank/DDBJ databases">
        <title>The Genome Sequence of Clostridium tarantellae Isolated from Fish Brain.</title>
        <authorList>
            <person name="Bano L."/>
            <person name="Kiel M."/>
            <person name="Sales G."/>
            <person name="Doxey A.C."/>
            <person name="Mansfield M.J."/>
            <person name="Schiavone M."/>
            <person name="Rossetto O."/>
            <person name="Pirazzini M."/>
            <person name="Dobrindt U."/>
            <person name="Montecucco C."/>
        </authorList>
    </citation>
    <scope>NUCLEOTIDE SEQUENCE [LARGE SCALE GENOMIC DNA]</scope>
    <source>
        <strain evidence="9 10">DSM 3997</strain>
    </source>
</reference>
<keyword evidence="3 7" id="KW-0732">Signal</keyword>
<dbReference type="OrthoDB" id="9798687at2"/>
<comment type="caution">
    <text evidence="9">The sequence shown here is derived from an EMBL/GenBank/DDBJ whole genome shotgun (WGS) entry which is preliminary data.</text>
</comment>
<organism evidence="9 10">
    <name type="scientific">Clostridium tarantellae</name>
    <dbReference type="NCBI Taxonomy" id="39493"/>
    <lineage>
        <taxon>Bacteria</taxon>
        <taxon>Bacillati</taxon>
        <taxon>Bacillota</taxon>
        <taxon>Clostridia</taxon>
        <taxon>Eubacteriales</taxon>
        <taxon>Clostridiaceae</taxon>
        <taxon>Clostridium</taxon>
    </lineage>
</organism>
<keyword evidence="6" id="KW-1133">Transmembrane helix</keyword>
<sequence length="969" mass="108631">MKKKSIIASAVALSLIATNLSGLNVLAKDTRDDVLDFANVLNVTANPDSLFAETYSTNKFNNFSDMGAWHGYYLPAKEATNLYGGFAGPVIIAEEYPVNMSDTISKINITNIDDGQTYDLTKAKNVKFDYYPGKLVQVYEMDDFNLTLELIFGTNRSALIETEIENKTNKSLNLNLEWTGNIFNELAEKKRDGSIKRTPLDQSLEATQNGVQVNFAGTRGTWNYFTTPETKFTVTYEGNVETKVDGNSYTTKMKKPVSIDPNASFETYSTQSYTFTTEELNEEKSKIEDLIGGAPRHFEENTKRWQDYLDKTFEGMDNKFGKEYKNAAVKSIETLTTNWRSAAGAIKHDGVVPSMSYKWFVGMWAWDSWKQAVATARFNGDLAKDNIRALFDYQITENDDVRPQDAGTIIDAIFFNQDGSRNGDGGNWNERNSKPALAAWSVWNVYKATGDVDFLKEMYPKLVKYHEWWYTNRDTDQNGIAEYGGMVHDAHYQYDENGNIIKDENGKPKFDEEAVIEAAAWESGMDNATRFDKEGSGPEDIGVHVFENTDKCGNVVGYSINQESVDLNAYLYAEKGFLKSMAEVLGKKSDAEKYEKEAKYVQDYVSNKMFDEETGFFYDLQTTEDGEEKKLLVNRGKGTEGWIPLWAKMATEEEAEDVVENMMDPGKFNTLVPFPTASKDNEKYNPDKYWRGPVWLDQALYGVEALQNYGFKDEAVEMAKKLFDNAEGLLGDGPIRENYNPETGKGLHTTNFSWSASAYYLMYQNTLCGDATPNKTTSQVGLPIPTEDVEVPNVVNKEALQNKIKEAEVLKEKDYTVESFKNLTEELEDAKEVVAKSDATQSEVDKALEELTNAINSLVKPEEVVVNKEALQNKIKEAEALKEKDYTVESFKNLTEELEDAKEVLIKLDATQSEVNKALEELTNAINDLVKVGGSLPNTGVAGGITSLIIGGLGSIGLGTVLLKKKKRK</sequence>
<evidence type="ECO:0000256" key="3">
    <source>
        <dbReference type="ARBA" id="ARBA00022729"/>
    </source>
</evidence>
<feature type="transmembrane region" description="Helical" evidence="6">
    <location>
        <begin position="941"/>
        <end position="963"/>
    </location>
</feature>
<feature type="domain" description="Gram-positive cocci surface proteins LPxTG" evidence="8">
    <location>
        <begin position="936"/>
        <end position="969"/>
    </location>
</feature>
<dbReference type="Proteomes" id="UP000430345">
    <property type="component" value="Unassembled WGS sequence"/>
</dbReference>
<dbReference type="InterPro" id="IPR048450">
    <property type="entry name" value="YgjK_N"/>
</dbReference>
<keyword evidence="10" id="KW-1185">Reference proteome</keyword>
<dbReference type="InterPro" id="IPR012341">
    <property type="entry name" value="6hp_glycosidase-like_sf"/>
</dbReference>
<keyword evidence="2" id="KW-0964">Secreted</keyword>
<evidence type="ECO:0000256" key="6">
    <source>
        <dbReference type="SAM" id="Phobius"/>
    </source>
</evidence>
<dbReference type="Pfam" id="PF00746">
    <property type="entry name" value="Gram_pos_anchor"/>
    <property type="match status" value="1"/>
</dbReference>
<keyword evidence="1" id="KW-0134">Cell wall</keyword>
<evidence type="ECO:0000256" key="1">
    <source>
        <dbReference type="ARBA" id="ARBA00022512"/>
    </source>
</evidence>
<keyword evidence="4" id="KW-0572">Peptidoglycan-anchor</keyword>
<dbReference type="InterPro" id="IPR019931">
    <property type="entry name" value="LPXTG_anchor"/>
</dbReference>
<dbReference type="GO" id="GO:0004558">
    <property type="term" value="F:alpha-1,4-glucosidase activity"/>
    <property type="evidence" value="ECO:0007669"/>
    <property type="project" value="UniProtKB-EC"/>
</dbReference>
<feature type="signal peptide" evidence="7">
    <location>
        <begin position="1"/>
        <end position="27"/>
    </location>
</feature>
<dbReference type="Gene3D" id="3.30.1390.40">
    <property type="entry name" value="Ribosomal protein L30p/L7e"/>
    <property type="match status" value="1"/>
</dbReference>
<dbReference type="NCBIfam" id="TIGR01167">
    <property type="entry name" value="LPXTG_anchor"/>
    <property type="match status" value="1"/>
</dbReference>
<evidence type="ECO:0000313" key="10">
    <source>
        <dbReference type="Proteomes" id="UP000430345"/>
    </source>
</evidence>
<accession>A0A6I1MJP5</accession>
<dbReference type="Pfam" id="PF21152">
    <property type="entry name" value="YgjK_N"/>
    <property type="match status" value="1"/>
</dbReference>